<protein>
    <recommendedName>
        <fullName evidence="3">Ferric reductase NAD binding domain-containing protein</fullName>
    </recommendedName>
</protein>
<evidence type="ECO:0000313" key="4">
    <source>
        <dbReference type="EMBL" id="GAV27503.1"/>
    </source>
</evidence>
<organism evidence="4 5">
    <name type="scientific">Pichia membranifaciens</name>
    <dbReference type="NCBI Taxonomy" id="4926"/>
    <lineage>
        <taxon>Eukaryota</taxon>
        <taxon>Fungi</taxon>
        <taxon>Dikarya</taxon>
        <taxon>Ascomycota</taxon>
        <taxon>Saccharomycotina</taxon>
        <taxon>Pichiomycetes</taxon>
        <taxon>Pichiales</taxon>
        <taxon>Pichiaceae</taxon>
        <taxon>Pichia</taxon>
    </lineage>
</organism>
<keyword evidence="5" id="KW-1185">Reference proteome</keyword>
<feature type="domain" description="Ferric reductase NAD binding" evidence="3">
    <location>
        <begin position="133"/>
        <end position="276"/>
    </location>
</feature>
<evidence type="ECO:0000256" key="1">
    <source>
        <dbReference type="ARBA" id="ARBA00023002"/>
    </source>
</evidence>
<comment type="caution">
    <text evidence="4">The sequence shown here is derived from an EMBL/GenBank/DDBJ whole genome shotgun (WGS) entry which is preliminary data.</text>
</comment>
<evidence type="ECO:0000259" key="3">
    <source>
        <dbReference type="Pfam" id="PF08030"/>
    </source>
</evidence>
<feature type="region of interest" description="Disordered" evidence="2">
    <location>
        <begin position="266"/>
        <end position="291"/>
    </location>
</feature>
<evidence type="ECO:0000256" key="2">
    <source>
        <dbReference type="SAM" id="MobiDB-lite"/>
    </source>
</evidence>
<dbReference type="Pfam" id="PF08030">
    <property type="entry name" value="NAD_binding_6"/>
    <property type="match status" value="1"/>
</dbReference>
<gene>
    <name evidence="4" type="ORF">PMKS-000971</name>
</gene>
<dbReference type="EMBL" id="BDGI01000036">
    <property type="protein sequence ID" value="GAV27503.1"/>
    <property type="molecule type" value="Genomic_DNA"/>
</dbReference>
<dbReference type="Proteomes" id="UP000186136">
    <property type="component" value="Unassembled WGS sequence"/>
</dbReference>
<proteinExistence type="predicted"/>
<sequence>MKISDLMVVADFPNDALSAKHNLPGCHIRLIDFNESHSKLWNYLKMIFVPIQHPYTVASLAVDKSQKLIIRIGNYKLKDNHKYFITGAYLPHLSFIQKLSTANSSMSNPFSMIHNPSTSSMNSLLVSTKVKKCLIVVGGSAISFALPILRVLNYNGSMVKIIWVIRDHEDLKVLDYFKNYLINDDCIDIFITGSYTMHEKENFKEALSELHKKKQELELLQETEILSGGYSYYNNNEDRSNSESDNQKIPIKDVVSLSSSNKSLDLKSNLDSDMETSPLIDNNSKKPSYGASTLHPEFDKFHRKSYIDFKNHNQKTSTSYNDETIDIELHEADRYNKTMPVLRRNTVLTPSAGMGFSDHGNQFNIDSSNSLPSLNHPRFNTITNTIASTLTANNHSSSNSNSNSNNINNSSIRANIAKVTSPDPVVKGASTKDKARESTLNTVIPSSFTSPVNHKILPGSASISTASALYDDLEDYWVLKSSYSHIEFGRPKLGLHYYSWCIGSSCIGPLVSLQSGQSICYNIREDPSSVYNDQLNELYSNDTFLANRKARFKDRNGKPDDSIWIIGAGPSGLVDNVRLWANDCGFSFHEESFIV</sequence>
<evidence type="ECO:0000313" key="5">
    <source>
        <dbReference type="Proteomes" id="UP000186136"/>
    </source>
</evidence>
<dbReference type="OrthoDB" id="10006946at2759"/>
<accession>A0A1Q2YDN5</accession>
<dbReference type="GO" id="GO:0016491">
    <property type="term" value="F:oxidoreductase activity"/>
    <property type="evidence" value="ECO:0007669"/>
    <property type="project" value="UniProtKB-KW"/>
</dbReference>
<dbReference type="AlphaFoldDB" id="A0A1Q2YDN5"/>
<reference evidence="4 5" key="1">
    <citation type="submission" date="2016-08" db="EMBL/GenBank/DDBJ databases">
        <title>Whole genome shotgun sequence of Pichia membranifaciens KS47-1.</title>
        <authorList>
            <person name="Konishi M."/>
            <person name="Ishida M."/>
            <person name="Arakawa T."/>
            <person name="Kato Y."/>
            <person name="Horiuchi J."/>
        </authorList>
    </citation>
    <scope>NUCLEOTIDE SEQUENCE [LARGE SCALE GENOMIC DNA]</scope>
    <source>
        <strain evidence="4 5">KS47-1</strain>
    </source>
</reference>
<dbReference type="InterPro" id="IPR013121">
    <property type="entry name" value="Fe_red_NAD-bd_6"/>
</dbReference>
<name>A0A1Q2YDN5_9ASCO</name>
<keyword evidence="1" id="KW-0560">Oxidoreductase</keyword>